<evidence type="ECO:0000313" key="3">
    <source>
        <dbReference type="Proteomes" id="UP001524587"/>
    </source>
</evidence>
<dbReference type="InterPro" id="IPR005625">
    <property type="entry name" value="PepSY-ass_TM"/>
</dbReference>
<evidence type="ECO:0000313" key="2">
    <source>
        <dbReference type="EMBL" id="MCQ8278889.1"/>
    </source>
</evidence>
<protein>
    <submittedName>
        <fullName evidence="2">PepSY domain-containing protein</fullName>
    </submittedName>
</protein>
<feature type="transmembrane region" description="Helical" evidence="1">
    <location>
        <begin position="419"/>
        <end position="450"/>
    </location>
</feature>
<dbReference type="Proteomes" id="UP001524587">
    <property type="component" value="Unassembled WGS sequence"/>
</dbReference>
<name>A0ABT1W7M8_9PROT</name>
<dbReference type="Pfam" id="PF03929">
    <property type="entry name" value="PepSY_TM"/>
    <property type="match status" value="1"/>
</dbReference>
<reference evidence="2 3" key="1">
    <citation type="submission" date="2022-06" db="EMBL/GenBank/DDBJ databases">
        <title>Endosaccharibacter gen. nov., sp. nov., endophytic bacteria isolated from sugarcane.</title>
        <authorList>
            <person name="Pitiwittayakul N."/>
            <person name="Yukphan P."/>
            <person name="Charoenyingcharoen P."/>
            <person name="Tanasupawat S."/>
        </authorList>
    </citation>
    <scope>NUCLEOTIDE SEQUENCE [LARGE SCALE GENOMIC DNA]</scope>
    <source>
        <strain evidence="2 3">KSS8</strain>
    </source>
</reference>
<organism evidence="2 3">
    <name type="scientific">Endosaccharibacter trunci</name>
    <dbReference type="NCBI Taxonomy" id="2812733"/>
    <lineage>
        <taxon>Bacteria</taxon>
        <taxon>Pseudomonadati</taxon>
        <taxon>Pseudomonadota</taxon>
        <taxon>Alphaproteobacteria</taxon>
        <taxon>Acetobacterales</taxon>
        <taxon>Acetobacteraceae</taxon>
        <taxon>Endosaccharibacter</taxon>
    </lineage>
</organism>
<keyword evidence="3" id="KW-1185">Reference proteome</keyword>
<keyword evidence="1" id="KW-1133">Transmembrane helix</keyword>
<gene>
    <name evidence="2" type="ORF">NFI95_10560</name>
</gene>
<feature type="transmembrane region" description="Helical" evidence="1">
    <location>
        <begin position="378"/>
        <end position="399"/>
    </location>
</feature>
<feature type="transmembrane region" description="Helical" evidence="1">
    <location>
        <begin position="30"/>
        <end position="54"/>
    </location>
</feature>
<dbReference type="EMBL" id="JAMSKV010000008">
    <property type="protein sequence ID" value="MCQ8278889.1"/>
    <property type="molecule type" value="Genomic_DNA"/>
</dbReference>
<dbReference type="PANTHER" id="PTHR34219:SF1">
    <property type="entry name" value="PEPSY DOMAIN-CONTAINING PROTEIN"/>
    <property type="match status" value="1"/>
</dbReference>
<proteinExistence type="predicted"/>
<feature type="transmembrane region" description="Helical" evidence="1">
    <location>
        <begin position="159"/>
        <end position="179"/>
    </location>
</feature>
<dbReference type="PANTHER" id="PTHR34219">
    <property type="entry name" value="IRON-REGULATED INNER MEMBRANE PROTEIN-RELATED"/>
    <property type="match status" value="1"/>
</dbReference>
<dbReference type="RefSeq" id="WP_422864369.1">
    <property type="nucleotide sequence ID" value="NZ_JAMSKV010000008.1"/>
</dbReference>
<keyword evidence="1" id="KW-0812">Transmembrane</keyword>
<evidence type="ECO:0000256" key="1">
    <source>
        <dbReference type="SAM" id="Phobius"/>
    </source>
</evidence>
<sequence length="455" mass="49396">MRGTPSSASSSRRADLWANLWPDRRTVWRWHVLSGLFCLPFVAFLCLTGAVYLFKPQIDRLIDRPYDHLAVASSIATPAQEVRAALASIPNGRLLALELPQGPGHAARVLVDRGGEAIRVYVDPASLKIVKTVPEEQRFERIVLKLHGQLLLGNAGSMVMEMVASWTIVLILTGLFLWWPRPLRGGGVVVPRLKTVARWRDLHAVTGFWVSALLALFLVSGLPWSFVWGQALAQLQHRLSQAQSLQDWEIGAQPARTAIAGHPVIEPPRMAAAMPGMEMDAPPPAAAEALAGLDAVVATAHRLDFPLPVMIVPPAPGAQLWHVRSDTQDRPRRIEALVRPDGAVSSIKRFGAKPFVDRAVGYGVAAHEGHLFGWANQLLNLLVAALLLVMSLAATVLWLRRRPPGTLGVPERVPEPRVGIGTVLAMLVLGVLLPELGASLLLLAAGAFVLNRVRA</sequence>
<feature type="transmembrane region" description="Helical" evidence="1">
    <location>
        <begin position="208"/>
        <end position="228"/>
    </location>
</feature>
<keyword evidence="1" id="KW-0472">Membrane</keyword>
<comment type="caution">
    <text evidence="2">The sequence shown here is derived from an EMBL/GenBank/DDBJ whole genome shotgun (WGS) entry which is preliminary data.</text>
</comment>
<accession>A0ABT1W7M8</accession>